<dbReference type="Proteomes" id="UP001589792">
    <property type="component" value="Unassembled WGS sequence"/>
</dbReference>
<dbReference type="InterPro" id="IPR026256">
    <property type="entry name" value="TfoX-like_gammaprotbact"/>
</dbReference>
<accession>A0ABV6EG00</accession>
<gene>
    <name evidence="3" type="ORF">ACFFJ3_15725</name>
</gene>
<dbReference type="PANTHER" id="PTHR36121:SF1">
    <property type="entry name" value="PROTEIN SXY"/>
    <property type="match status" value="1"/>
</dbReference>
<reference evidence="3 4" key="1">
    <citation type="submission" date="2024-09" db="EMBL/GenBank/DDBJ databases">
        <authorList>
            <person name="Sun Q."/>
            <person name="Mori K."/>
        </authorList>
    </citation>
    <scope>NUCLEOTIDE SEQUENCE [LARGE SCALE GENOMIC DNA]</scope>
    <source>
        <strain evidence="3 4">CCM 8626</strain>
    </source>
</reference>
<comment type="caution">
    <text evidence="3">The sequence shown here is derived from an EMBL/GenBank/DDBJ whole genome shotgun (WGS) entry which is preliminary data.</text>
</comment>
<dbReference type="InterPro" id="IPR007076">
    <property type="entry name" value="TfoX_N"/>
</dbReference>
<dbReference type="PIRSF" id="PIRSF028788">
    <property type="entry name" value="TfoX_Sxy"/>
    <property type="match status" value="1"/>
</dbReference>
<evidence type="ECO:0000259" key="1">
    <source>
        <dbReference type="Pfam" id="PF04993"/>
    </source>
</evidence>
<dbReference type="PANTHER" id="PTHR36121">
    <property type="entry name" value="PROTEIN SXY"/>
    <property type="match status" value="1"/>
</dbReference>
<dbReference type="Gene3D" id="3.30.1460.30">
    <property type="entry name" value="YgaC/TfoX-N like chaperone"/>
    <property type="match status" value="1"/>
</dbReference>
<dbReference type="Pfam" id="PF04994">
    <property type="entry name" value="TfoX_C"/>
    <property type="match status" value="1"/>
</dbReference>
<feature type="domain" description="TfoX N-terminal" evidence="1">
    <location>
        <begin position="16"/>
        <end position="106"/>
    </location>
</feature>
<dbReference type="InterPro" id="IPR047525">
    <property type="entry name" value="TfoX-like"/>
</dbReference>
<protein>
    <submittedName>
        <fullName evidence="3">TfoX/Sxy family DNA transformation protein</fullName>
    </submittedName>
</protein>
<name>A0ABV6EG00_9GAMM</name>
<keyword evidence="4" id="KW-1185">Reference proteome</keyword>
<dbReference type="RefSeq" id="WP_380677011.1">
    <property type="nucleotide sequence ID" value="NZ_CP173186.1"/>
</dbReference>
<evidence type="ECO:0000259" key="2">
    <source>
        <dbReference type="Pfam" id="PF04994"/>
    </source>
</evidence>
<dbReference type="SUPFAM" id="SSF159894">
    <property type="entry name" value="YgaC/TfoX-N like"/>
    <property type="match status" value="1"/>
</dbReference>
<proteinExistence type="predicted"/>
<feature type="domain" description="TfoX C-terminal" evidence="2">
    <location>
        <begin position="118"/>
        <end position="195"/>
    </location>
</feature>
<sequence length="222" mass="25295">MKGGSARRIEQAKTFFAALGKIETRSQFGGYGLLADGTMFAVVAEGELYLRATESLEPVFRERGMANMTYLKRGVPMTMRYYRVDEQLWSERQVLSALALQAVREARREIKVKKRSKGRLKDLPNIDASLERFLWRAGIQNIYDLRLSGARKTYLKLLEQHKGLGIKVLMSLAGAMAGYHHAALPMPRRNELAEWFAETIVMLPAGFEVRTDKKVFIQHIND</sequence>
<evidence type="ECO:0000313" key="4">
    <source>
        <dbReference type="Proteomes" id="UP001589792"/>
    </source>
</evidence>
<organism evidence="3 4">
    <name type="scientific">Serratia aquatilis</name>
    <dbReference type="NCBI Taxonomy" id="1737515"/>
    <lineage>
        <taxon>Bacteria</taxon>
        <taxon>Pseudomonadati</taxon>
        <taxon>Pseudomonadota</taxon>
        <taxon>Gammaproteobacteria</taxon>
        <taxon>Enterobacterales</taxon>
        <taxon>Yersiniaceae</taxon>
        <taxon>Serratia</taxon>
    </lineage>
</organism>
<dbReference type="EMBL" id="JBHLXG010000017">
    <property type="protein sequence ID" value="MFC0227929.1"/>
    <property type="molecule type" value="Genomic_DNA"/>
</dbReference>
<dbReference type="Gene3D" id="1.10.150.20">
    <property type="entry name" value="5' to 3' exonuclease, C-terminal subdomain"/>
    <property type="match status" value="1"/>
</dbReference>
<evidence type="ECO:0000313" key="3">
    <source>
        <dbReference type="EMBL" id="MFC0227929.1"/>
    </source>
</evidence>
<dbReference type="Pfam" id="PF04993">
    <property type="entry name" value="TfoX_N"/>
    <property type="match status" value="1"/>
</dbReference>
<dbReference type="InterPro" id="IPR007077">
    <property type="entry name" value="TfoX_C"/>
</dbReference>